<feature type="transmembrane region" description="Helical" evidence="8">
    <location>
        <begin position="259"/>
        <end position="277"/>
    </location>
</feature>
<dbReference type="EMBL" id="CAJOBP010008970">
    <property type="protein sequence ID" value="CAF4544347.1"/>
    <property type="molecule type" value="Genomic_DNA"/>
</dbReference>
<dbReference type="PANTHER" id="PTHR43215:SF14">
    <property type="entry name" value="RADIAL SPOKE HEAD 1 HOMOLOG"/>
    <property type="match status" value="1"/>
</dbReference>
<keyword evidence="5" id="KW-0677">Repeat</keyword>
<keyword evidence="4" id="KW-0548">Nucleotidyltransferase</keyword>
<keyword evidence="11" id="KW-1185">Reference proteome</keyword>
<evidence type="ECO:0000256" key="7">
    <source>
        <dbReference type="RuleBase" id="RU361228"/>
    </source>
</evidence>
<reference evidence="10" key="1">
    <citation type="submission" date="2021-02" db="EMBL/GenBank/DDBJ databases">
        <authorList>
            <person name="Nowell W R."/>
        </authorList>
    </citation>
    <scope>NUCLEOTIDE SEQUENCE</scope>
</reference>
<dbReference type="EC" id="2.4.2.31" evidence="7"/>
<evidence type="ECO:0000256" key="2">
    <source>
        <dbReference type="ARBA" id="ARBA00022676"/>
    </source>
</evidence>
<evidence type="ECO:0000313" key="11">
    <source>
        <dbReference type="Proteomes" id="UP000663873"/>
    </source>
</evidence>
<gene>
    <name evidence="9" type="ORF">TIS948_LOCUS18115</name>
    <name evidence="10" type="ORF">UJA718_LOCUS28957</name>
</gene>
<dbReference type="InterPro" id="IPR000768">
    <property type="entry name" value="ART"/>
</dbReference>
<evidence type="ECO:0000256" key="1">
    <source>
        <dbReference type="ARBA" id="ARBA00009558"/>
    </source>
</evidence>
<dbReference type="GO" id="GO:0016779">
    <property type="term" value="F:nucleotidyltransferase activity"/>
    <property type="evidence" value="ECO:0007669"/>
    <property type="project" value="UniProtKB-KW"/>
</dbReference>
<dbReference type="AlphaFoldDB" id="A0A820Y8P7"/>
<evidence type="ECO:0000313" key="10">
    <source>
        <dbReference type="EMBL" id="CAF4544347.1"/>
    </source>
</evidence>
<evidence type="ECO:0000256" key="3">
    <source>
        <dbReference type="ARBA" id="ARBA00022679"/>
    </source>
</evidence>
<evidence type="ECO:0000256" key="5">
    <source>
        <dbReference type="ARBA" id="ARBA00022737"/>
    </source>
</evidence>
<keyword evidence="8" id="KW-1133">Transmembrane helix</keyword>
<dbReference type="SUPFAM" id="SSF82185">
    <property type="entry name" value="Histone H3 K4-specific methyltransferase SET7/9 N-terminal domain"/>
    <property type="match status" value="2"/>
</dbReference>
<comment type="caution">
    <text evidence="10">The sequence shown here is derived from an EMBL/GenBank/DDBJ whole genome shotgun (WGS) entry which is preliminary data.</text>
</comment>
<dbReference type="Proteomes" id="UP000663825">
    <property type="component" value="Unassembled WGS sequence"/>
</dbReference>
<accession>A0A820Y8P7</accession>
<keyword evidence="7" id="KW-0521">NADP</keyword>
<keyword evidence="3 7" id="KW-0808">Transferase</keyword>
<protein>
    <recommendedName>
        <fullName evidence="7">NAD(P)(+)--arginine ADP-ribosyltransferase</fullName>
        <ecNumber evidence="7">2.4.2.31</ecNumber>
    </recommendedName>
    <alternativeName>
        <fullName evidence="7">Mono(ADP-ribosyl)transferase</fullName>
    </alternativeName>
</protein>
<dbReference type="Pfam" id="PF02493">
    <property type="entry name" value="MORN"/>
    <property type="match status" value="7"/>
</dbReference>
<dbReference type="InterPro" id="IPR003409">
    <property type="entry name" value="MORN"/>
</dbReference>
<comment type="catalytic activity">
    <reaction evidence="6 7">
        <text>L-arginyl-[protein] + NAD(+) = N(omega)-(ADP-D-ribosyl)-L-arginyl-[protein] + nicotinamide + H(+)</text>
        <dbReference type="Rhea" id="RHEA:19149"/>
        <dbReference type="Rhea" id="RHEA-COMP:10532"/>
        <dbReference type="Rhea" id="RHEA-COMP:15087"/>
        <dbReference type="ChEBI" id="CHEBI:15378"/>
        <dbReference type="ChEBI" id="CHEBI:17154"/>
        <dbReference type="ChEBI" id="CHEBI:29965"/>
        <dbReference type="ChEBI" id="CHEBI:57540"/>
        <dbReference type="ChEBI" id="CHEBI:142554"/>
        <dbReference type="EC" id="2.4.2.31"/>
    </reaction>
</comment>
<evidence type="ECO:0000256" key="4">
    <source>
        <dbReference type="ARBA" id="ARBA00022695"/>
    </source>
</evidence>
<organism evidence="10 11">
    <name type="scientific">Rotaria socialis</name>
    <dbReference type="NCBI Taxonomy" id="392032"/>
    <lineage>
        <taxon>Eukaryota</taxon>
        <taxon>Metazoa</taxon>
        <taxon>Spiralia</taxon>
        <taxon>Gnathifera</taxon>
        <taxon>Rotifera</taxon>
        <taxon>Eurotatoria</taxon>
        <taxon>Bdelloidea</taxon>
        <taxon>Philodinida</taxon>
        <taxon>Philodinidae</taxon>
        <taxon>Rotaria</taxon>
    </lineage>
</organism>
<keyword evidence="8" id="KW-0812">Transmembrane</keyword>
<dbReference type="PANTHER" id="PTHR43215">
    <property type="entry name" value="RADIAL SPOKE HEAD 1 HOMOLOG"/>
    <property type="match status" value="1"/>
</dbReference>
<proteinExistence type="inferred from homology"/>
<dbReference type="SMART" id="SM00698">
    <property type="entry name" value="MORN"/>
    <property type="match status" value="7"/>
</dbReference>
<keyword evidence="7" id="KW-0520">NAD</keyword>
<dbReference type="EMBL" id="CAJNXB010003119">
    <property type="protein sequence ID" value="CAF3298283.1"/>
    <property type="molecule type" value="Genomic_DNA"/>
</dbReference>
<dbReference type="SUPFAM" id="SSF56399">
    <property type="entry name" value="ADP-ribosylation"/>
    <property type="match status" value="1"/>
</dbReference>
<dbReference type="Proteomes" id="UP000663873">
    <property type="component" value="Unassembled WGS sequence"/>
</dbReference>
<dbReference type="Gene3D" id="2.20.110.10">
    <property type="entry name" value="Histone H3 K4-specific methyltransferase SET7/9 N-terminal domain"/>
    <property type="match status" value="3"/>
</dbReference>
<comment type="similarity">
    <text evidence="1 7">Belongs to the Arg-specific ADP-ribosyltransferase family.</text>
</comment>
<evidence type="ECO:0000313" key="9">
    <source>
        <dbReference type="EMBL" id="CAF3298283.1"/>
    </source>
</evidence>
<keyword evidence="8" id="KW-0472">Membrane</keyword>
<evidence type="ECO:0000256" key="6">
    <source>
        <dbReference type="ARBA" id="ARBA00047597"/>
    </source>
</evidence>
<sequence>MMIDSMQSSHAVKNFRFIDDEYNPQLFPTVNEYLVNELLTLEQCLESFVTRIDRLDQIIQIAKENCHFPCEHNLTHDESAAIFLYTIEWDGTNLYQLITQDFRSQEQSTSKLWFPYLKLFYTAIDKLPNVHTNVWRIIPENMRKELNKNDEFICWSITSCSSSIDVIREFSGIGSRLLMIETVTGKNISKYSNSPDQHEVILCPGTRFRFLKSNLPDPMPLVDIVYLQEITDPNDAEAANSVTKNCLIRTSISKIYKKWLILLLMHIIILALALFLFNSKIEVWTTFELSNSTVPSLQAIRPLFSFIYSLSQMMKNDKLSIIHVQIDERGNKYDCKSKYYVELREWKDGKKHGKGKMNYANGHIYTGDWVEDLATGEGIFAYTNGDQYEGQYKNGQRHGKGFYTYINGDNYTGDWLEDKKSGQGIIIWGPNSTWANDRYEGEFYNDHMHGQGTYYFANGDTYTGGWVMNQQDGQGIFNFASGDRFEGGFKASKMHGEGTYYFKSGKKLKGDWIDGERNIEHGTISWGESDRPMTVNSKISGHQIIDVSDYM</sequence>
<dbReference type="Pfam" id="PF01129">
    <property type="entry name" value="ART"/>
    <property type="match status" value="1"/>
</dbReference>
<name>A0A820Y8P7_9BILA</name>
<dbReference type="Gene3D" id="3.90.176.10">
    <property type="entry name" value="Toxin ADP-ribosyltransferase, Chain A, domain 1"/>
    <property type="match status" value="1"/>
</dbReference>
<dbReference type="GO" id="GO:0106274">
    <property type="term" value="F:NAD+-protein-arginine ADP-ribosyltransferase activity"/>
    <property type="evidence" value="ECO:0007669"/>
    <property type="project" value="UniProtKB-EC"/>
</dbReference>
<keyword evidence="2 7" id="KW-0328">Glycosyltransferase</keyword>
<evidence type="ECO:0000256" key="8">
    <source>
        <dbReference type="SAM" id="Phobius"/>
    </source>
</evidence>
<dbReference type="OrthoDB" id="437960at2759"/>